<dbReference type="RefSeq" id="WP_154418128.1">
    <property type="nucleotide sequence ID" value="NZ_VUNS01000008.1"/>
</dbReference>
<keyword evidence="1" id="KW-1133">Transmembrane helix</keyword>
<evidence type="ECO:0000259" key="2">
    <source>
        <dbReference type="Pfam" id="PF13387"/>
    </source>
</evidence>
<sequence length="358" mass="41188">MKMKNCPESRPVPESGAPVSWWKRIRVLFGRSRLHAFLVWGPLYLLLLGAWLWCVGAVYYAFHWSGASVAVFAGTLLAFWLISVRRRRFLAAVGAVELAVIGAFLAMTPERMFADVVWQKPWGRAPTVEFVGSRVMLHNVRDFHYRSVDDYDIRYTDFCIDPSTVRTVDVAVSHWDGLQAIAHTMLSFGFADGRYLAVSMETRLPEGVEQGFLPGLYHQYEILMILATEEDLFKLRTDYRHEELYLYRTNATPAQARELLDYVILRADSLSRHPEFYNSITRNCTTSLGPLLRVIDPTFEGDLRLLLNGYSDELLFELGYLKHQEEETFPELKKRRLADLYAALPSELGYSELIRTNL</sequence>
<dbReference type="AlphaFoldDB" id="A0A844G419"/>
<dbReference type="InterPro" id="IPR025178">
    <property type="entry name" value="Lnb_N"/>
</dbReference>
<accession>A0A844G419</accession>
<keyword evidence="1" id="KW-0472">Membrane</keyword>
<comment type="caution">
    <text evidence="3">The sequence shown here is derived from an EMBL/GenBank/DDBJ whole genome shotgun (WGS) entry which is preliminary data.</text>
</comment>
<keyword evidence="4" id="KW-1185">Reference proteome</keyword>
<reference evidence="3 4" key="1">
    <citation type="submission" date="2019-08" db="EMBL/GenBank/DDBJ databases">
        <title>In-depth cultivation of the pig gut microbiome towards novel bacterial diversity and tailored functional studies.</title>
        <authorList>
            <person name="Wylensek D."/>
            <person name="Hitch T.C.A."/>
            <person name="Clavel T."/>
        </authorList>
    </citation>
    <scope>NUCLEOTIDE SEQUENCE [LARGE SCALE GENOMIC DNA]</scope>
    <source>
        <strain evidence="3 4">BBE-744-WT-12</strain>
    </source>
</reference>
<evidence type="ECO:0000256" key="1">
    <source>
        <dbReference type="SAM" id="Phobius"/>
    </source>
</evidence>
<dbReference type="Proteomes" id="UP000435649">
    <property type="component" value="Unassembled WGS sequence"/>
</dbReference>
<evidence type="ECO:0000313" key="3">
    <source>
        <dbReference type="EMBL" id="MST97258.1"/>
    </source>
</evidence>
<dbReference type="EMBL" id="VUNS01000008">
    <property type="protein sequence ID" value="MST97258.1"/>
    <property type="molecule type" value="Genomic_DNA"/>
</dbReference>
<protein>
    <submittedName>
        <fullName evidence="3">DUF4105 domain-containing protein</fullName>
    </submittedName>
</protein>
<feature type="transmembrane region" description="Helical" evidence="1">
    <location>
        <begin position="34"/>
        <end position="53"/>
    </location>
</feature>
<evidence type="ECO:0000313" key="4">
    <source>
        <dbReference type="Proteomes" id="UP000435649"/>
    </source>
</evidence>
<name>A0A844G419_9BACT</name>
<dbReference type="Pfam" id="PF13387">
    <property type="entry name" value="Lnb_N"/>
    <property type="match status" value="1"/>
</dbReference>
<keyword evidence="1" id="KW-0812">Transmembrane</keyword>
<feature type="domain" description="Lnb N-terminal periplasmic" evidence="2">
    <location>
        <begin position="160"/>
        <end position="300"/>
    </location>
</feature>
<gene>
    <name evidence="3" type="ORF">FYJ85_09415</name>
</gene>
<organism evidence="3 4">
    <name type="scientific">Victivallis lenta</name>
    <dbReference type="NCBI Taxonomy" id="2606640"/>
    <lineage>
        <taxon>Bacteria</taxon>
        <taxon>Pseudomonadati</taxon>
        <taxon>Lentisphaerota</taxon>
        <taxon>Lentisphaeria</taxon>
        <taxon>Victivallales</taxon>
        <taxon>Victivallaceae</taxon>
        <taxon>Victivallis</taxon>
    </lineage>
</organism>
<proteinExistence type="predicted"/>
<feature type="transmembrane region" description="Helical" evidence="1">
    <location>
        <begin position="59"/>
        <end position="82"/>
    </location>
</feature>
<feature type="transmembrane region" description="Helical" evidence="1">
    <location>
        <begin position="89"/>
        <end position="107"/>
    </location>
</feature>